<evidence type="ECO:0000256" key="1">
    <source>
        <dbReference type="ARBA" id="ARBA00022679"/>
    </source>
</evidence>
<dbReference type="InterPro" id="IPR016181">
    <property type="entry name" value="Acyl_CoA_acyltransferase"/>
</dbReference>
<dbReference type="CDD" id="cd04301">
    <property type="entry name" value="NAT_SF"/>
    <property type="match status" value="1"/>
</dbReference>
<dbReference type="RefSeq" id="WP_168446424.1">
    <property type="nucleotide sequence ID" value="NZ_JAAXOW010000001.1"/>
</dbReference>
<dbReference type="SUPFAM" id="SSF55729">
    <property type="entry name" value="Acyl-CoA N-acyltransferases (Nat)"/>
    <property type="match status" value="1"/>
</dbReference>
<sequence>MPEASREFTVRPALPADVRAIRELVEPYANERILIAKEQVTYYEAVQEFVVAVDADGTVVGCGALHVMWVDLAEIRTLAVAPGWNGTGAGSALLTTLLDRARALGLARVFCLTFEVDFFTRHGFEEIEGTVVSPEVYAELLRSHDDGVAEFLDLARVKPNTLGNTRMLLHL</sequence>
<proteinExistence type="predicted"/>
<dbReference type="Proteomes" id="UP000774283">
    <property type="component" value="Unassembled WGS sequence"/>
</dbReference>
<gene>
    <name evidence="4" type="ORF">HF995_03720</name>
</gene>
<organism evidence="4 5">
    <name type="scientific">Sanguibacter hominis ATCC BAA-789</name>
    <dbReference type="NCBI Taxonomy" id="1312740"/>
    <lineage>
        <taxon>Bacteria</taxon>
        <taxon>Bacillati</taxon>
        <taxon>Actinomycetota</taxon>
        <taxon>Actinomycetes</taxon>
        <taxon>Micrococcales</taxon>
        <taxon>Sanguibacteraceae</taxon>
        <taxon>Sanguibacter</taxon>
    </lineage>
</organism>
<dbReference type="Pfam" id="PF00583">
    <property type="entry name" value="Acetyltransf_1"/>
    <property type="match status" value="1"/>
</dbReference>
<dbReference type="EC" id="2.3.1.1" evidence="4"/>
<dbReference type="PANTHER" id="PTHR43877">
    <property type="entry name" value="AMINOALKYLPHOSPHONATE N-ACETYLTRANSFERASE-RELATED-RELATED"/>
    <property type="match status" value="1"/>
</dbReference>
<dbReference type="InterPro" id="IPR050832">
    <property type="entry name" value="Bact_Acetyltransf"/>
</dbReference>
<dbReference type="AlphaFoldDB" id="A0A9X5IR72"/>
<dbReference type="EMBL" id="JAAXOW010000001">
    <property type="protein sequence ID" value="NKX92388.1"/>
    <property type="molecule type" value="Genomic_DNA"/>
</dbReference>
<dbReference type="InterPro" id="IPR000182">
    <property type="entry name" value="GNAT_dom"/>
</dbReference>
<evidence type="ECO:0000256" key="2">
    <source>
        <dbReference type="ARBA" id="ARBA00023315"/>
    </source>
</evidence>
<dbReference type="GO" id="GO:0016747">
    <property type="term" value="F:acyltransferase activity, transferring groups other than amino-acyl groups"/>
    <property type="evidence" value="ECO:0007669"/>
    <property type="project" value="InterPro"/>
</dbReference>
<keyword evidence="1 4" id="KW-0808">Transferase</keyword>
<keyword evidence="2 4" id="KW-0012">Acyltransferase</keyword>
<evidence type="ECO:0000313" key="5">
    <source>
        <dbReference type="Proteomes" id="UP000774283"/>
    </source>
</evidence>
<evidence type="ECO:0000259" key="3">
    <source>
        <dbReference type="PROSITE" id="PS51186"/>
    </source>
</evidence>
<protein>
    <submittedName>
        <fullName evidence="4">Amino-acid N-acetyltransferase</fullName>
        <ecNumber evidence="4">2.3.1.1</ecNumber>
    </submittedName>
</protein>
<feature type="domain" description="N-acetyltransferase" evidence="3">
    <location>
        <begin position="8"/>
        <end position="143"/>
    </location>
</feature>
<name>A0A9X5IR72_9MICO</name>
<evidence type="ECO:0000313" key="4">
    <source>
        <dbReference type="EMBL" id="NKX92388.1"/>
    </source>
</evidence>
<dbReference type="Gene3D" id="3.40.630.30">
    <property type="match status" value="1"/>
</dbReference>
<comment type="caution">
    <text evidence="4">The sequence shown here is derived from an EMBL/GenBank/DDBJ whole genome shotgun (WGS) entry which is preliminary data.</text>
</comment>
<keyword evidence="5" id="KW-1185">Reference proteome</keyword>
<dbReference type="NCBIfam" id="NF005921">
    <property type="entry name" value="PRK07922.1"/>
    <property type="match status" value="1"/>
</dbReference>
<accession>A0A9X5IR72</accession>
<reference evidence="4 5" key="1">
    <citation type="submission" date="2020-04" db="EMBL/GenBank/DDBJ databases">
        <title>MicrobeNet Type strains.</title>
        <authorList>
            <person name="Nicholson A.C."/>
        </authorList>
    </citation>
    <scope>NUCLEOTIDE SEQUENCE [LARGE SCALE GENOMIC DNA]</scope>
    <source>
        <strain evidence="4 5">ATCC BAA-789</strain>
    </source>
</reference>
<dbReference type="PROSITE" id="PS51186">
    <property type="entry name" value="GNAT"/>
    <property type="match status" value="1"/>
</dbReference>